<dbReference type="InterPro" id="IPR002123">
    <property type="entry name" value="Plipid/glycerol_acylTrfase"/>
</dbReference>
<dbReference type="GO" id="GO:0016746">
    <property type="term" value="F:acyltransferase activity"/>
    <property type="evidence" value="ECO:0007669"/>
    <property type="project" value="UniProtKB-KW"/>
</dbReference>
<feature type="domain" description="Phospholipid/glycerol acyltransferase" evidence="6">
    <location>
        <begin position="79"/>
        <end position="201"/>
    </location>
</feature>
<evidence type="ECO:0000256" key="1">
    <source>
        <dbReference type="ARBA" id="ARBA00005189"/>
    </source>
</evidence>
<evidence type="ECO:0000313" key="7">
    <source>
        <dbReference type="EMBL" id="PTQ95716.1"/>
    </source>
</evidence>
<dbReference type="OrthoDB" id="1113830at2"/>
<organism evidence="7 8">
    <name type="scientific">Mucilaginibacter yixingensis</name>
    <dbReference type="NCBI Taxonomy" id="1295612"/>
    <lineage>
        <taxon>Bacteria</taxon>
        <taxon>Pseudomonadati</taxon>
        <taxon>Bacteroidota</taxon>
        <taxon>Sphingobacteriia</taxon>
        <taxon>Sphingobacteriales</taxon>
        <taxon>Sphingobacteriaceae</taxon>
        <taxon>Mucilaginibacter</taxon>
    </lineage>
</organism>
<dbReference type="InterPro" id="IPR045746">
    <property type="entry name" value="ACT14924-like_Acyltransf_dom"/>
</dbReference>
<sequence>MKIITKEEFAKAIKLDKLKMPGLATLLMEIMKINQVNDLFAQAQPKQGPEFVDAILQGVGVEIDFDERELKNIPADGAFIAIANHPYGGIEGMVLLKLLCMVRPDAKLMANFILKKIPNLSDYFIAVNPFENIEHSSSISGLKSTLELLKNGTPIGIFPAGEVSTYKLEEQQVTDRKWHPVVGKIIAKAKVPVVPIYFQGNNGLLFNLLSLIHPTLRTAKLPSELFNKQGHTIKLRIGKPIHVEDIPDYNNATKLLNYLRAKTYALGTGLEEEKKLFNPRNLFKIKQEPEDIDLETDRAVLEKEVETLREDYTVWVEKNYEVFIVPTSAIPNIIREIGRLREITFREVGEGTNKSTDLDEYDIYYHHLFIWDTDAKMIVGAYRIGLGDEIYYSRGKKGFYTAEVFKIKGPFTDVLKLSLELGRSWIRREYQTKPLPLFLLWKGILKYLLDNPRYRYLIGPVSISNSFSKFSKSLIVDYITRNHFDHEMAQYVKPRKKFKVDFSKIDTDLLLSATDDSLKGLDSIISEVETRNMKIPVLLRQYIALNAKIICFNIDPKFADCLDGFLVLDLQQVPHEMLEKLGKNL</sequence>
<evidence type="ECO:0000313" key="8">
    <source>
        <dbReference type="Proteomes" id="UP000244168"/>
    </source>
</evidence>
<keyword evidence="8" id="KW-1185">Reference proteome</keyword>
<name>A0A2T5J8C7_9SPHI</name>
<evidence type="ECO:0000256" key="2">
    <source>
        <dbReference type="ARBA" id="ARBA00022516"/>
    </source>
</evidence>
<evidence type="ECO:0000256" key="3">
    <source>
        <dbReference type="ARBA" id="ARBA00022679"/>
    </source>
</evidence>
<dbReference type="Pfam" id="PF19576">
    <property type="entry name" value="Acyltransf_2"/>
    <property type="match status" value="1"/>
</dbReference>
<comment type="pathway">
    <text evidence="1">Lipid metabolism.</text>
</comment>
<dbReference type="PANTHER" id="PTHR37323">
    <property type="entry name" value="GCN5-RELATED N-ACETYLTRANSFERASE"/>
    <property type="match status" value="1"/>
</dbReference>
<dbReference type="SUPFAM" id="SSF55729">
    <property type="entry name" value="Acyl-CoA N-acyltransferases (Nat)"/>
    <property type="match status" value="1"/>
</dbReference>
<keyword evidence="2" id="KW-0444">Lipid biosynthesis</keyword>
<dbReference type="EMBL" id="QAOQ01000005">
    <property type="protein sequence ID" value="PTQ95716.1"/>
    <property type="molecule type" value="Genomic_DNA"/>
</dbReference>
<dbReference type="InterPro" id="IPR052351">
    <property type="entry name" value="Ornithine_N-alpha-AT"/>
</dbReference>
<dbReference type="InterPro" id="IPR016181">
    <property type="entry name" value="Acyl_CoA_acyltransferase"/>
</dbReference>
<dbReference type="Pfam" id="PF13444">
    <property type="entry name" value="Acetyltransf_5"/>
    <property type="match status" value="1"/>
</dbReference>
<dbReference type="CDD" id="cd07986">
    <property type="entry name" value="LPLAT_ACT14924-like"/>
    <property type="match status" value="1"/>
</dbReference>
<dbReference type="Proteomes" id="UP000244168">
    <property type="component" value="Unassembled WGS sequence"/>
</dbReference>
<keyword evidence="3 7" id="KW-0808">Transferase</keyword>
<accession>A0A2T5J8C7</accession>
<dbReference type="RefSeq" id="WP_107829213.1">
    <property type="nucleotide sequence ID" value="NZ_CP160205.1"/>
</dbReference>
<dbReference type="PANTHER" id="PTHR37323:SF1">
    <property type="entry name" value="L-ORNITHINE N(ALPHA)-ACYLTRANSFERASE"/>
    <property type="match status" value="1"/>
</dbReference>
<proteinExistence type="predicted"/>
<evidence type="ECO:0000256" key="5">
    <source>
        <dbReference type="ARBA" id="ARBA00023315"/>
    </source>
</evidence>
<dbReference type="AlphaFoldDB" id="A0A2T5J8C7"/>
<comment type="caution">
    <text evidence="7">The sequence shown here is derived from an EMBL/GenBank/DDBJ whole genome shotgun (WGS) entry which is preliminary data.</text>
</comment>
<dbReference type="SUPFAM" id="SSF69593">
    <property type="entry name" value="Glycerol-3-phosphate (1)-acyltransferase"/>
    <property type="match status" value="1"/>
</dbReference>
<keyword evidence="4" id="KW-0443">Lipid metabolism</keyword>
<reference evidence="7 8" key="1">
    <citation type="submission" date="2018-04" db="EMBL/GenBank/DDBJ databases">
        <title>Genomic Encyclopedia of Archaeal and Bacterial Type Strains, Phase II (KMG-II): from individual species to whole genera.</title>
        <authorList>
            <person name="Goeker M."/>
        </authorList>
    </citation>
    <scope>NUCLEOTIDE SEQUENCE [LARGE SCALE GENOMIC DNA]</scope>
    <source>
        <strain evidence="7 8">DSM 26809</strain>
    </source>
</reference>
<protein>
    <submittedName>
        <fullName evidence="7">Acyltransferase-like protein</fullName>
    </submittedName>
</protein>
<keyword evidence="5 7" id="KW-0012">Acyltransferase</keyword>
<evidence type="ECO:0000259" key="6">
    <source>
        <dbReference type="SMART" id="SM00563"/>
    </source>
</evidence>
<dbReference type="SMART" id="SM00563">
    <property type="entry name" value="PlsC"/>
    <property type="match status" value="1"/>
</dbReference>
<evidence type="ECO:0000256" key="4">
    <source>
        <dbReference type="ARBA" id="ARBA00023098"/>
    </source>
</evidence>
<gene>
    <name evidence="7" type="ORF">C8P68_105224</name>
</gene>
<dbReference type="GO" id="GO:0006629">
    <property type="term" value="P:lipid metabolic process"/>
    <property type="evidence" value="ECO:0007669"/>
    <property type="project" value="UniProtKB-KW"/>
</dbReference>